<dbReference type="AlphaFoldDB" id="A0A6H2H7K4"/>
<dbReference type="SUPFAM" id="SSF53448">
    <property type="entry name" value="Nucleotide-diphospho-sugar transferases"/>
    <property type="match status" value="1"/>
</dbReference>
<dbReference type="CDD" id="cd06423">
    <property type="entry name" value="CESA_like"/>
    <property type="match status" value="1"/>
</dbReference>
<dbReference type="EC" id="2.4.1.-" evidence="6"/>
<dbReference type="Proteomes" id="UP000502041">
    <property type="component" value="Chromosome"/>
</dbReference>
<evidence type="ECO:0000313" key="7">
    <source>
        <dbReference type="Proteomes" id="UP000502041"/>
    </source>
</evidence>
<feature type="transmembrane region" description="Helical" evidence="4">
    <location>
        <begin position="50"/>
        <end position="71"/>
    </location>
</feature>
<dbReference type="EMBL" id="CP051461">
    <property type="protein sequence ID" value="QJC55574.1"/>
    <property type="molecule type" value="Genomic_DNA"/>
</dbReference>
<dbReference type="InterPro" id="IPR001173">
    <property type="entry name" value="Glyco_trans_2-like"/>
</dbReference>
<dbReference type="PANTHER" id="PTHR43630:SF1">
    <property type="entry name" value="POLY-BETA-1,6-N-ACETYL-D-GLUCOSAMINE SYNTHASE"/>
    <property type="match status" value="1"/>
</dbReference>
<dbReference type="Gene3D" id="3.90.550.10">
    <property type="entry name" value="Spore Coat Polysaccharide Biosynthesis Protein SpsA, Chain A"/>
    <property type="match status" value="1"/>
</dbReference>
<evidence type="ECO:0000259" key="5">
    <source>
        <dbReference type="Pfam" id="PF13632"/>
    </source>
</evidence>
<evidence type="ECO:0000256" key="2">
    <source>
        <dbReference type="ARBA" id="ARBA00022676"/>
    </source>
</evidence>
<gene>
    <name evidence="6" type="primary">icaA_1</name>
    <name evidence="6" type="ORF">HC248_00855</name>
</gene>
<keyword evidence="4" id="KW-0472">Membrane</keyword>
<comment type="similarity">
    <text evidence="1">Belongs to the glycosyltransferase 2 family.</text>
</comment>
<keyword evidence="3 6" id="KW-0808">Transferase</keyword>
<feature type="domain" description="Glycosyltransferase 2-like" evidence="5">
    <location>
        <begin position="200"/>
        <end position="397"/>
    </location>
</feature>
<keyword evidence="7" id="KW-1185">Reference proteome</keyword>
<accession>A0A6H2H7K4</accession>
<keyword evidence="4" id="KW-1133">Transmembrane helix</keyword>
<evidence type="ECO:0000256" key="3">
    <source>
        <dbReference type="ARBA" id="ARBA00022679"/>
    </source>
</evidence>
<dbReference type="KEGG" id="pvac:HC248_00855"/>
<organism evidence="6 7">
    <name type="scientific">Polaromonas vacuolata</name>
    <dbReference type="NCBI Taxonomy" id="37448"/>
    <lineage>
        <taxon>Bacteria</taxon>
        <taxon>Pseudomonadati</taxon>
        <taxon>Pseudomonadota</taxon>
        <taxon>Betaproteobacteria</taxon>
        <taxon>Burkholderiales</taxon>
        <taxon>Comamonadaceae</taxon>
        <taxon>Polaromonas</taxon>
    </lineage>
</organism>
<feature type="transmembrane region" description="Helical" evidence="4">
    <location>
        <begin position="21"/>
        <end position="44"/>
    </location>
</feature>
<reference evidence="6 7" key="1">
    <citation type="submission" date="2020-04" db="EMBL/GenBank/DDBJ databases">
        <title>Complete genome of a Psychrophilic, Marine, Gas Vacuolate Bacterium Polaromonas vacuolata KCTC 22033T.</title>
        <authorList>
            <person name="Hwang K."/>
            <person name="Kim K.M."/>
        </authorList>
    </citation>
    <scope>NUCLEOTIDE SEQUENCE [LARGE SCALE GENOMIC DNA]</scope>
    <source>
        <strain evidence="6 7">KCTC 22033</strain>
    </source>
</reference>
<evidence type="ECO:0000256" key="1">
    <source>
        <dbReference type="ARBA" id="ARBA00006739"/>
    </source>
</evidence>
<dbReference type="RefSeq" id="WP_202882415.1">
    <property type="nucleotide sequence ID" value="NZ_CP051461.1"/>
</dbReference>
<dbReference type="PANTHER" id="PTHR43630">
    <property type="entry name" value="POLY-BETA-1,6-N-ACETYL-D-GLUCOSAMINE SYNTHASE"/>
    <property type="match status" value="1"/>
</dbReference>
<keyword evidence="2 6" id="KW-0328">Glycosyltransferase</keyword>
<dbReference type="GO" id="GO:0016757">
    <property type="term" value="F:glycosyltransferase activity"/>
    <property type="evidence" value="ECO:0007669"/>
    <property type="project" value="UniProtKB-KW"/>
</dbReference>
<sequence>MLSSLSLSLKAASPRYSPPPTPLRAVIIHLSIVLLWVFLFAMAFRYSGALAWSTGIAYVTYDTLLLVFVFWKTFDLAGGSLPFAFTDNDQSLAPTNLTKPANRASLGVIVAAHNEALVLPITLAALLAQIDPPDQIVVADDGSSDATASVMLELYGLTPPDMGLMSAASPTHPTISWLRLPHGGKAVALNASIVQMHTDIVLTVDGDTLLEAQAIGSVRDAFSNEPNLVAATGVLTPVCDASLSGRLFQWFQTYEYIRNFLSRYAWMQVNSLLLISGAFAGFRRSAVIEVGGFDPDCLVEDYELIHRLRRFGMLAGRGWTTRVLGTARARTEAPSTIGAFLRQRRRWFGGFLQTQFWYRDMVGDRRHGWLGLAMLPVKAVDTLQPLYGLTAFFLLIYFLLKGSLGVLAPVGWVIGSKIAIDLVFHLWSVYLYQRWAQTEANKGELAHTTHRLSFGLALLAALIEPFSFQLLRHLGAAWGWFYFLTGTQTWGKQSRGGLLTPK</sequence>
<name>A0A6H2H7K4_9BURK</name>
<keyword evidence="4" id="KW-0812">Transmembrane</keyword>
<proteinExistence type="inferred from homology"/>
<evidence type="ECO:0000256" key="4">
    <source>
        <dbReference type="SAM" id="Phobius"/>
    </source>
</evidence>
<evidence type="ECO:0000313" key="6">
    <source>
        <dbReference type="EMBL" id="QJC55574.1"/>
    </source>
</evidence>
<dbReference type="Pfam" id="PF13632">
    <property type="entry name" value="Glyco_trans_2_3"/>
    <property type="match status" value="1"/>
</dbReference>
<dbReference type="InterPro" id="IPR029044">
    <property type="entry name" value="Nucleotide-diphossugar_trans"/>
</dbReference>
<protein>
    <submittedName>
        <fullName evidence="6">Poly-beta-1,6-N-acetyl-D-glucosamine synthase</fullName>
        <ecNumber evidence="6">2.4.1.-</ecNumber>
    </submittedName>
</protein>